<gene>
    <name evidence="2" type="ORF">BRAFLDRAFT_103428</name>
</gene>
<dbReference type="PANTHER" id="PTHR22803">
    <property type="entry name" value="MANNOSE, PHOSPHOLIPASE, LECTIN RECEPTOR RELATED"/>
    <property type="match status" value="1"/>
</dbReference>
<feature type="compositionally biased region" description="Polar residues" evidence="1">
    <location>
        <begin position="28"/>
        <end position="39"/>
    </location>
</feature>
<dbReference type="AlphaFoldDB" id="C3YQQ0"/>
<name>C3YQQ0_BRAFL</name>
<dbReference type="SUPFAM" id="SSF56436">
    <property type="entry name" value="C-type lectin-like"/>
    <property type="match status" value="1"/>
</dbReference>
<feature type="compositionally biased region" description="Basic and acidic residues" evidence="1">
    <location>
        <begin position="157"/>
        <end position="166"/>
    </location>
</feature>
<dbReference type="InterPro" id="IPR016186">
    <property type="entry name" value="C-type_lectin-like/link_sf"/>
</dbReference>
<dbReference type="eggNOG" id="ENOG502TFF0">
    <property type="taxonomic scope" value="Eukaryota"/>
</dbReference>
<dbReference type="EMBL" id="GG666543">
    <property type="protein sequence ID" value="EEN57406.1"/>
    <property type="molecule type" value="Genomic_DNA"/>
</dbReference>
<evidence type="ECO:0008006" key="3">
    <source>
        <dbReference type="Google" id="ProtNLM"/>
    </source>
</evidence>
<evidence type="ECO:0000256" key="1">
    <source>
        <dbReference type="SAM" id="MobiDB-lite"/>
    </source>
</evidence>
<organism>
    <name type="scientific">Branchiostoma floridae</name>
    <name type="common">Florida lancelet</name>
    <name type="synonym">Amphioxus</name>
    <dbReference type="NCBI Taxonomy" id="7739"/>
    <lineage>
        <taxon>Eukaryota</taxon>
        <taxon>Metazoa</taxon>
        <taxon>Chordata</taxon>
        <taxon>Cephalochordata</taxon>
        <taxon>Leptocardii</taxon>
        <taxon>Amphioxiformes</taxon>
        <taxon>Branchiostomatidae</taxon>
        <taxon>Branchiostoma</taxon>
    </lineage>
</organism>
<feature type="region of interest" description="Disordered" evidence="1">
    <location>
        <begin position="1"/>
        <end position="39"/>
    </location>
</feature>
<evidence type="ECO:0000313" key="2">
    <source>
        <dbReference type="EMBL" id="EEN57406.1"/>
    </source>
</evidence>
<dbReference type="Gene3D" id="3.10.100.10">
    <property type="entry name" value="Mannose-Binding Protein A, subunit A"/>
    <property type="match status" value="1"/>
</dbReference>
<dbReference type="CDD" id="cd00037">
    <property type="entry name" value="CLECT"/>
    <property type="match status" value="1"/>
</dbReference>
<feature type="compositionally biased region" description="Basic and acidic residues" evidence="1">
    <location>
        <begin position="78"/>
        <end position="88"/>
    </location>
</feature>
<dbReference type="InParanoid" id="C3YQQ0"/>
<proteinExistence type="predicted"/>
<accession>C3YQQ0</accession>
<reference evidence="2" key="1">
    <citation type="journal article" date="2008" name="Nature">
        <title>The amphioxus genome and the evolution of the chordate karyotype.</title>
        <authorList>
            <consortium name="US DOE Joint Genome Institute (JGI-PGF)"/>
            <person name="Putnam N.H."/>
            <person name="Butts T."/>
            <person name="Ferrier D.E.K."/>
            <person name="Furlong R.F."/>
            <person name="Hellsten U."/>
            <person name="Kawashima T."/>
            <person name="Robinson-Rechavi M."/>
            <person name="Shoguchi E."/>
            <person name="Terry A."/>
            <person name="Yu J.-K."/>
            <person name="Benito-Gutierrez E.L."/>
            <person name="Dubchak I."/>
            <person name="Garcia-Fernandez J."/>
            <person name="Gibson-Brown J.J."/>
            <person name="Grigoriev I.V."/>
            <person name="Horton A.C."/>
            <person name="de Jong P.J."/>
            <person name="Jurka J."/>
            <person name="Kapitonov V.V."/>
            <person name="Kohara Y."/>
            <person name="Kuroki Y."/>
            <person name="Lindquist E."/>
            <person name="Lucas S."/>
            <person name="Osoegawa K."/>
            <person name="Pennacchio L.A."/>
            <person name="Salamov A.A."/>
            <person name="Satou Y."/>
            <person name="Sauka-Spengler T."/>
            <person name="Schmutz J."/>
            <person name="Shin-I T."/>
            <person name="Toyoda A."/>
            <person name="Bronner-Fraser M."/>
            <person name="Fujiyama A."/>
            <person name="Holland L.Z."/>
            <person name="Holland P.W.H."/>
            <person name="Satoh N."/>
            <person name="Rokhsar D.S."/>
        </authorList>
    </citation>
    <scope>NUCLEOTIDE SEQUENCE [LARGE SCALE GENOMIC DNA]</scope>
    <source>
        <strain evidence="2">S238N-H82</strain>
        <tissue evidence="2">Testes</tissue>
    </source>
</reference>
<feature type="compositionally biased region" description="Basic and acidic residues" evidence="1">
    <location>
        <begin position="173"/>
        <end position="204"/>
    </location>
</feature>
<sequence>MADKDQGKPESSTSDEMATVPDGAASGNHHTAASVSSDPHTYLELGEAGATCRSYIHVDDHVVVVASDKAVSCSDSSDQLKDPYEYKQPENVSFEHGQSEDPYKYKQPEDVSLERDQSEEPHEYKQPEDVSFGLGQPEDPYKYKQPEDVSFENGQPEEPHEYKRPENVSFERGQPEELHEYKQPEDVSFERGQPEEPHEYKQPEDVSFENGQPEDPYKYKQPEDVSFENGQPEDPYEYKQPENVSFCHKARVIRCEDGWVEYSDYCYKVMRRSAKWSVAKSRCHEQGAVLASINGRRENGFISRLLSKANELLGNV</sequence>
<feature type="region of interest" description="Disordered" evidence="1">
    <location>
        <begin position="70"/>
        <end position="238"/>
    </location>
</feature>
<feature type="compositionally biased region" description="Basic and acidic residues" evidence="1">
    <location>
        <begin position="97"/>
        <end position="128"/>
    </location>
</feature>
<dbReference type="InterPro" id="IPR050111">
    <property type="entry name" value="C-type_lectin/snaclec_domain"/>
</dbReference>
<dbReference type="InterPro" id="IPR016187">
    <property type="entry name" value="CTDL_fold"/>
</dbReference>
<protein>
    <recommendedName>
        <fullName evidence="3">C-type lectin domain-containing protein</fullName>
    </recommendedName>
</protein>